<dbReference type="GO" id="GO:0005829">
    <property type="term" value="C:cytosol"/>
    <property type="evidence" value="ECO:0007669"/>
    <property type="project" value="TreeGrafter"/>
</dbReference>
<dbReference type="OrthoDB" id="9402762at2759"/>
<dbReference type="FunFam" id="3.40.50.720:FF:000418">
    <property type="entry name" value="UDP-glucose 4-epimerase 5"/>
    <property type="match status" value="1"/>
</dbReference>
<reference evidence="3 4" key="1">
    <citation type="journal article" date="2016" name="Genome Biol. Evol.">
        <title>Divergent and convergent evolution of fungal pathogenicity.</title>
        <authorList>
            <person name="Shang Y."/>
            <person name="Xiao G."/>
            <person name="Zheng P."/>
            <person name="Cen K."/>
            <person name="Zhan S."/>
            <person name="Wang C."/>
        </authorList>
    </citation>
    <scope>NUCLEOTIDE SEQUENCE [LARGE SCALE GENOMIC DNA]</scope>
    <source>
        <strain evidence="3 4">RCEF 4871</strain>
    </source>
</reference>
<proteinExistence type="predicted"/>
<evidence type="ECO:0000256" key="1">
    <source>
        <dbReference type="SAM" id="MobiDB-lite"/>
    </source>
</evidence>
<protein>
    <submittedName>
        <fullName evidence="3">Udp-glucose 4-epimerase</fullName>
    </submittedName>
</protein>
<name>A0A166ZW71_METRR</name>
<dbReference type="Gene3D" id="3.90.25.10">
    <property type="entry name" value="UDP-galactose 4-epimerase, domain 1"/>
    <property type="match status" value="1"/>
</dbReference>
<gene>
    <name evidence="3" type="ORF">NOR_06692</name>
</gene>
<dbReference type="GO" id="GO:0005996">
    <property type="term" value="P:monosaccharide metabolic process"/>
    <property type="evidence" value="ECO:0007669"/>
    <property type="project" value="TreeGrafter"/>
</dbReference>
<dbReference type="GO" id="GO:0003978">
    <property type="term" value="F:UDP-glucose 4-epimerase activity"/>
    <property type="evidence" value="ECO:0007669"/>
    <property type="project" value="TreeGrafter"/>
</dbReference>
<dbReference type="Gene3D" id="3.40.50.720">
    <property type="entry name" value="NAD(P)-binding Rossmann-like Domain"/>
    <property type="match status" value="1"/>
</dbReference>
<dbReference type="PANTHER" id="PTHR43725:SF3">
    <property type="entry name" value="UDP-GLUCOSE 4-EPIMERASE (EUROFUNG)"/>
    <property type="match status" value="1"/>
</dbReference>
<dbReference type="EMBL" id="AZHC01000026">
    <property type="protein sequence ID" value="OAA38302.1"/>
    <property type="molecule type" value="Genomic_DNA"/>
</dbReference>
<accession>A0A166ZW71</accession>
<dbReference type="InterPro" id="IPR036291">
    <property type="entry name" value="NAD(P)-bd_dom_sf"/>
</dbReference>
<feature type="region of interest" description="Disordered" evidence="1">
    <location>
        <begin position="1"/>
        <end position="27"/>
    </location>
</feature>
<dbReference type="Proteomes" id="UP000243498">
    <property type="component" value="Unassembled WGS sequence"/>
</dbReference>
<comment type="caution">
    <text evidence="3">The sequence shown here is derived from an EMBL/GenBank/DDBJ whole genome shotgun (WGS) entry which is preliminary data.</text>
</comment>
<dbReference type="PANTHER" id="PTHR43725">
    <property type="entry name" value="UDP-GLUCOSE 4-EPIMERASE"/>
    <property type="match status" value="1"/>
</dbReference>
<sequence length="455" mass="49406">MELVDSSESSPGAVSRVSTDTGSPPTIGTWTTELDAATLLDLSVDDDGFGVSSASLSARREQYVMVTGGLGFIGSHTSVELLKAGYNVIVVDDLSNSFRSVLDAMLEIARRHYQEGGRGAHNCPMVEMHQISYRDPAAMRSILELHSFPSQTGEVVRSNIVGVIHLAAYKAVEESIRQPLRYYQNNVNGLVDLMGLLDEFGVKTFIFSSSAAVYGSLSDRGRPLREENCLHQYELAREPRDTTRRLPQSGCTDITNPYGRTKYFGEAILSDLVTSDPSWNIVVLRYFNPVGCDDSGLLAENPRGMPSNLVPVVTQAMTGERPDLKIYGGDWNTSDGTAIRDFIHVSDLARGHTAALVACRNGHVEGGGYRTYNLGAGAGHSVLDVVKAMETVSGRAIPREVVGRRSGDIASSVAAVGRARHELGWETNKTLLDACHSVCSRLNLLRRRDFPAAQV</sequence>
<evidence type="ECO:0000313" key="4">
    <source>
        <dbReference type="Proteomes" id="UP000243498"/>
    </source>
</evidence>
<dbReference type="SUPFAM" id="SSF51735">
    <property type="entry name" value="NAD(P)-binding Rossmann-fold domains"/>
    <property type="match status" value="1"/>
</dbReference>
<organism evidence="3 4">
    <name type="scientific">Metarhizium rileyi (strain RCEF 4871)</name>
    <name type="common">Nomuraea rileyi</name>
    <dbReference type="NCBI Taxonomy" id="1649241"/>
    <lineage>
        <taxon>Eukaryota</taxon>
        <taxon>Fungi</taxon>
        <taxon>Dikarya</taxon>
        <taxon>Ascomycota</taxon>
        <taxon>Pezizomycotina</taxon>
        <taxon>Sordariomycetes</taxon>
        <taxon>Hypocreomycetidae</taxon>
        <taxon>Hypocreales</taxon>
        <taxon>Clavicipitaceae</taxon>
        <taxon>Metarhizium</taxon>
    </lineage>
</organism>
<dbReference type="STRING" id="1081105.A0A166ZW71"/>
<keyword evidence="4" id="KW-1185">Reference proteome</keyword>
<evidence type="ECO:0000259" key="2">
    <source>
        <dbReference type="Pfam" id="PF01370"/>
    </source>
</evidence>
<dbReference type="OMA" id="CAPVNPY"/>
<dbReference type="AlphaFoldDB" id="A0A166ZW71"/>
<dbReference type="Pfam" id="PF01370">
    <property type="entry name" value="Epimerase"/>
    <property type="match status" value="1"/>
</dbReference>
<dbReference type="InterPro" id="IPR001509">
    <property type="entry name" value="Epimerase_deHydtase"/>
</dbReference>
<feature type="domain" description="NAD-dependent epimerase/dehydratase" evidence="2">
    <location>
        <begin position="64"/>
        <end position="375"/>
    </location>
</feature>
<evidence type="ECO:0000313" key="3">
    <source>
        <dbReference type="EMBL" id="OAA38302.1"/>
    </source>
</evidence>